<sequence>MASIQFLLNNTLPSASDLRHSFSGLSGSSNGGRAIACVKVGVQAPGSGDSGKMGFRGRARR</sequence>
<protein>
    <submittedName>
        <fullName evidence="1">Uncharacterized protein</fullName>
    </submittedName>
</protein>
<proteinExistence type="predicted"/>
<evidence type="ECO:0000313" key="1">
    <source>
        <dbReference type="EMBL" id="RVW73672.1"/>
    </source>
</evidence>
<accession>A0A438GNB8</accession>
<reference evidence="1 2" key="1">
    <citation type="journal article" date="2018" name="PLoS Genet.">
        <title>Population sequencing reveals clonal diversity and ancestral inbreeding in the grapevine cultivar Chardonnay.</title>
        <authorList>
            <person name="Roach M.J."/>
            <person name="Johnson D.L."/>
            <person name="Bohlmann J."/>
            <person name="van Vuuren H.J."/>
            <person name="Jones S.J."/>
            <person name="Pretorius I.S."/>
            <person name="Schmidt S.A."/>
            <person name="Borneman A.R."/>
        </authorList>
    </citation>
    <scope>NUCLEOTIDE SEQUENCE [LARGE SCALE GENOMIC DNA]</scope>
    <source>
        <strain evidence="2">cv. Chardonnay</strain>
        <tissue evidence="1">Leaf</tissue>
    </source>
</reference>
<dbReference type="Proteomes" id="UP000288805">
    <property type="component" value="Unassembled WGS sequence"/>
</dbReference>
<name>A0A438GNB8_VITVI</name>
<dbReference type="AlphaFoldDB" id="A0A438GNB8"/>
<organism evidence="1 2">
    <name type="scientific">Vitis vinifera</name>
    <name type="common">Grape</name>
    <dbReference type="NCBI Taxonomy" id="29760"/>
    <lineage>
        <taxon>Eukaryota</taxon>
        <taxon>Viridiplantae</taxon>
        <taxon>Streptophyta</taxon>
        <taxon>Embryophyta</taxon>
        <taxon>Tracheophyta</taxon>
        <taxon>Spermatophyta</taxon>
        <taxon>Magnoliopsida</taxon>
        <taxon>eudicotyledons</taxon>
        <taxon>Gunneridae</taxon>
        <taxon>Pentapetalae</taxon>
        <taxon>rosids</taxon>
        <taxon>Vitales</taxon>
        <taxon>Vitaceae</taxon>
        <taxon>Viteae</taxon>
        <taxon>Vitis</taxon>
    </lineage>
</organism>
<comment type="caution">
    <text evidence="1">The sequence shown here is derived from an EMBL/GenBank/DDBJ whole genome shotgun (WGS) entry which is preliminary data.</text>
</comment>
<dbReference type="EMBL" id="QGNW01000386">
    <property type="protein sequence ID" value="RVW73672.1"/>
    <property type="molecule type" value="Genomic_DNA"/>
</dbReference>
<evidence type="ECO:0000313" key="2">
    <source>
        <dbReference type="Proteomes" id="UP000288805"/>
    </source>
</evidence>
<gene>
    <name evidence="1" type="ORF">CK203_057068</name>
</gene>